<dbReference type="CDD" id="cd06530">
    <property type="entry name" value="S26_SPase_I"/>
    <property type="match status" value="1"/>
</dbReference>
<dbReference type="NCBIfam" id="TIGR02228">
    <property type="entry name" value="sigpep_I_arch"/>
    <property type="match status" value="1"/>
</dbReference>
<dbReference type="PANTHER" id="PTHR10806">
    <property type="entry name" value="SIGNAL PEPTIDASE COMPLEX CATALYTIC SUBUNIT SEC11"/>
    <property type="match status" value="1"/>
</dbReference>
<keyword evidence="2 7" id="KW-0812">Transmembrane</keyword>
<feature type="region of interest" description="Disordered" evidence="6">
    <location>
        <begin position="208"/>
        <end position="262"/>
    </location>
</feature>
<dbReference type="PANTHER" id="PTHR10806:SF6">
    <property type="entry name" value="SIGNAL PEPTIDASE COMPLEX CATALYTIC SUBUNIT SEC11"/>
    <property type="match status" value="1"/>
</dbReference>
<protein>
    <recommendedName>
        <fullName evidence="5">Signal peptidase I</fullName>
        <ecNumber evidence="5">3.4.21.89</ecNumber>
    </recommendedName>
</protein>
<dbReference type="GO" id="GO:0016020">
    <property type="term" value="C:membrane"/>
    <property type="evidence" value="ECO:0007669"/>
    <property type="project" value="UniProtKB-SubCell"/>
</dbReference>
<evidence type="ECO:0000256" key="5">
    <source>
        <dbReference type="NCBIfam" id="TIGR02228"/>
    </source>
</evidence>
<dbReference type="GO" id="GO:0009003">
    <property type="term" value="F:signal peptidase activity"/>
    <property type="evidence" value="ECO:0007669"/>
    <property type="project" value="UniProtKB-EC"/>
</dbReference>
<organism evidence="8 9">
    <name type="scientific">Eubacterium uniforme</name>
    <dbReference type="NCBI Taxonomy" id="39495"/>
    <lineage>
        <taxon>Bacteria</taxon>
        <taxon>Bacillati</taxon>
        <taxon>Bacillota</taxon>
        <taxon>Clostridia</taxon>
        <taxon>Eubacteriales</taxon>
        <taxon>Eubacteriaceae</taxon>
        <taxon>Eubacterium</taxon>
    </lineage>
</organism>
<comment type="subcellular location">
    <subcellularLocation>
        <location evidence="1">Membrane</location>
    </subcellularLocation>
</comment>
<dbReference type="InterPro" id="IPR001733">
    <property type="entry name" value="Peptidase_S26B"/>
</dbReference>
<dbReference type="PRINTS" id="PR00728">
    <property type="entry name" value="SIGNALPTASE"/>
</dbReference>
<evidence type="ECO:0000313" key="9">
    <source>
        <dbReference type="Proteomes" id="UP000190814"/>
    </source>
</evidence>
<dbReference type="RefSeq" id="WP_078766788.1">
    <property type="nucleotide sequence ID" value="NZ_FUXZ01000012.1"/>
</dbReference>
<evidence type="ECO:0000256" key="3">
    <source>
        <dbReference type="ARBA" id="ARBA00022989"/>
    </source>
</evidence>
<dbReference type="OrthoDB" id="1766940at2"/>
<evidence type="ECO:0000256" key="6">
    <source>
        <dbReference type="SAM" id="MobiDB-lite"/>
    </source>
</evidence>
<dbReference type="STRING" id="39495.SAMN02745111_01947"/>
<proteinExistence type="predicted"/>
<dbReference type="InterPro" id="IPR019533">
    <property type="entry name" value="Peptidase_S26"/>
</dbReference>
<evidence type="ECO:0000256" key="2">
    <source>
        <dbReference type="ARBA" id="ARBA00022692"/>
    </source>
</evidence>
<keyword evidence="3 7" id="KW-1133">Transmembrane helix</keyword>
<feature type="transmembrane region" description="Helical" evidence="7">
    <location>
        <begin position="7"/>
        <end position="29"/>
    </location>
</feature>
<dbReference type="EMBL" id="FUXZ01000012">
    <property type="protein sequence ID" value="SKA69936.1"/>
    <property type="molecule type" value="Genomic_DNA"/>
</dbReference>
<dbReference type="AlphaFoldDB" id="A0A1T4VY66"/>
<dbReference type="Gene3D" id="2.10.109.10">
    <property type="entry name" value="Umud Fragment, subunit A"/>
    <property type="match status" value="1"/>
</dbReference>
<reference evidence="8 9" key="1">
    <citation type="submission" date="2017-02" db="EMBL/GenBank/DDBJ databases">
        <authorList>
            <person name="Peterson S.W."/>
        </authorList>
    </citation>
    <scope>NUCLEOTIDE SEQUENCE [LARGE SCALE GENOMIC DNA]</scope>
    <source>
        <strain evidence="8 9">ATCC 35992</strain>
    </source>
</reference>
<feature type="transmembrane region" description="Helical" evidence="7">
    <location>
        <begin position="152"/>
        <end position="170"/>
    </location>
</feature>
<dbReference type="InterPro" id="IPR036286">
    <property type="entry name" value="LexA/Signal_pep-like_sf"/>
</dbReference>
<evidence type="ECO:0000256" key="4">
    <source>
        <dbReference type="ARBA" id="ARBA00023136"/>
    </source>
</evidence>
<keyword evidence="9" id="KW-1185">Reference proteome</keyword>
<dbReference type="EC" id="3.4.21.89" evidence="5"/>
<dbReference type="GO" id="GO:0006465">
    <property type="term" value="P:signal peptide processing"/>
    <property type="evidence" value="ECO:0007669"/>
    <property type="project" value="UniProtKB-UniRule"/>
</dbReference>
<dbReference type="SUPFAM" id="SSF51306">
    <property type="entry name" value="LexA/Signal peptidase"/>
    <property type="match status" value="1"/>
</dbReference>
<evidence type="ECO:0000313" key="8">
    <source>
        <dbReference type="EMBL" id="SKA69936.1"/>
    </source>
</evidence>
<dbReference type="Proteomes" id="UP000190814">
    <property type="component" value="Unassembled WGS sequence"/>
</dbReference>
<evidence type="ECO:0000256" key="7">
    <source>
        <dbReference type="SAM" id="Phobius"/>
    </source>
</evidence>
<keyword evidence="4 7" id="KW-0472">Membrane</keyword>
<dbReference type="GO" id="GO:0004252">
    <property type="term" value="F:serine-type endopeptidase activity"/>
    <property type="evidence" value="ECO:0007669"/>
    <property type="project" value="UniProtKB-UniRule"/>
</dbReference>
<gene>
    <name evidence="8" type="ORF">SAMN02745111_01947</name>
</gene>
<sequence>MKKVLSVVVDILAWILLIFAFLITVMVFGSEKNNGVPTLLGYSPMSVQSDSMSPTFKQGDLIMVKKVDDLYSLKKDDVITFYTIIDGQRVINTHRIVEISEEDNTKRFITKGDNNQIDDETPVSASDIIGKWTGTKVKGLGKFIDFVTTKKGFFICVLIPIAIFFIFELYKFITVLIEAKQGVISEEDEEEIKRKAVEEYLAKEKAAKEKAANAEEAVDDVEEIESTESTEIIEEAENVDDTEASDDVEGTVKEVEESVAED</sequence>
<evidence type="ECO:0000256" key="1">
    <source>
        <dbReference type="ARBA" id="ARBA00004370"/>
    </source>
</evidence>
<name>A0A1T4VY66_9FIRM</name>
<feature type="compositionally biased region" description="Acidic residues" evidence="6">
    <location>
        <begin position="216"/>
        <end position="249"/>
    </location>
</feature>
<accession>A0A1T4VY66</accession>